<accession>A0ABV4WKQ5</accession>
<dbReference type="CDD" id="cd16382">
    <property type="entry name" value="XisI-like"/>
    <property type="match status" value="1"/>
</dbReference>
<protein>
    <submittedName>
        <fullName evidence="1">XisI protein</fullName>
    </submittedName>
</protein>
<sequence length="133" mass="15737">MERIEQYRQFIRKLLTSHADSDNTNSDIEIESQLVFDTENDHYQVLDVGWNGLKRVYNCFIHIDIKDGKIWIQRNMTEADLAQELVEMGVPKEDIVLGLHPPYKRPYTGYGVAYRACDRFLSCLTFFLWHCFK</sequence>
<dbReference type="SUPFAM" id="SSF143847">
    <property type="entry name" value="XisI-like"/>
    <property type="match status" value="1"/>
</dbReference>
<keyword evidence="2" id="KW-1185">Reference proteome</keyword>
<dbReference type="InterPro" id="IPR014968">
    <property type="entry name" value="XisI"/>
</dbReference>
<organism evidence="1 2">
    <name type="scientific">Floridaenema evergladense BLCC-F167</name>
    <dbReference type="NCBI Taxonomy" id="3153639"/>
    <lineage>
        <taxon>Bacteria</taxon>
        <taxon>Bacillati</taxon>
        <taxon>Cyanobacteriota</taxon>
        <taxon>Cyanophyceae</taxon>
        <taxon>Oscillatoriophycideae</taxon>
        <taxon>Aerosakkonematales</taxon>
        <taxon>Aerosakkonemataceae</taxon>
        <taxon>Floridanema</taxon>
        <taxon>Floridanema evergladense</taxon>
    </lineage>
</organism>
<evidence type="ECO:0000313" key="2">
    <source>
        <dbReference type="Proteomes" id="UP001576780"/>
    </source>
</evidence>
<dbReference type="Pfam" id="PF08869">
    <property type="entry name" value="XisI"/>
    <property type="match status" value="1"/>
</dbReference>
<dbReference type="Gene3D" id="3.30.310.110">
    <property type="entry name" value="XisI-like"/>
    <property type="match status" value="1"/>
</dbReference>
<comment type="caution">
    <text evidence="1">The sequence shown here is derived from an EMBL/GenBank/DDBJ whole genome shotgun (WGS) entry which is preliminary data.</text>
</comment>
<dbReference type="EMBL" id="JBHFNT010000117">
    <property type="protein sequence ID" value="MFB2835669.1"/>
    <property type="molecule type" value="Genomic_DNA"/>
</dbReference>
<reference evidence="1 2" key="1">
    <citation type="submission" date="2024-09" db="EMBL/GenBank/DDBJ databases">
        <title>Floridaenema gen nov. (Aerosakkonemataceae, Aerosakkonematales ord. nov., Cyanobacteria) from benthic tropical and subtropical fresh waters, with the description of four new species.</title>
        <authorList>
            <person name="Moretto J.A."/>
            <person name="Berthold D.E."/>
            <person name="Lefler F.W."/>
            <person name="Huang I.-S."/>
            <person name="Laughinghouse H. IV."/>
        </authorList>
    </citation>
    <scope>NUCLEOTIDE SEQUENCE [LARGE SCALE GENOMIC DNA]</scope>
    <source>
        <strain evidence="1 2">BLCC-F167</strain>
    </source>
</reference>
<dbReference type="InterPro" id="IPR035943">
    <property type="entry name" value="XisI-like_sf"/>
</dbReference>
<gene>
    <name evidence="1" type="ORF">ACE1CA_14145</name>
</gene>
<proteinExistence type="predicted"/>
<dbReference type="Proteomes" id="UP001576780">
    <property type="component" value="Unassembled WGS sequence"/>
</dbReference>
<dbReference type="RefSeq" id="WP_413278078.1">
    <property type="nucleotide sequence ID" value="NZ_JBHFNT010000117.1"/>
</dbReference>
<evidence type="ECO:0000313" key="1">
    <source>
        <dbReference type="EMBL" id="MFB2835669.1"/>
    </source>
</evidence>
<name>A0ABV4WKQ5_9CYAN</name>